<evidence type="ECO:0000259" key="9">
    <source>
        <dbReference type="PROSITE" id="PS51755"/>
    </source>
</evidence>
<organism evidence="10 11">
    <name type="scientific">Nannocystis exedens</name>
    <dbReference type="NCBI Taxonomy" id="54"/>
    <lineage>
        <taxon>Bacteria</taxon>
        <taxon>Pseudomonadati</taxon>
        <taxon>Myxococcota</taxon>
        <taxon>Polyangia</taxon>
        <taxon>Nannocystales</taxon>
        <taxon>Nannocystaceae</taxon>
        <taxon>Nannocystis</taxon>
    </lineage>
</organism>
<feature type="DNA-binding region" description="OmpR/PhoB-type" evidence="7">
    <location>
        <begin position="132"/>
        <end position="228"/>
    </location>
</feature>
<name>A0A1I2HW79_9BACT</name>
<evidence type="ECO:0000256" key="4">
    <source>
        <dbReference type="ARBA" id="ARBA00023125"/>
    </source>
</evidence>
<protein>
    <submittedName>
        <fullName evidence="10">DNA-binding response regulator, OmpR family, contains REC and winged-helix (WHTH) domain</fullName>
    </submittedName>
</protein>
<keyword evidence="2" id="KW-0902">Two-component regulatory system</keyword>
<dbReference type="CDD" id="cd00383">
    <property type="entry name" value="trans_reg_C"/>
    <property type="match status" value="1"/>
</dbReference>
<gene>
    <name evidence="10" type="ORF">SAMN02745121_08168</name>
</gene>
<evidence type="ECO:0000313" key="11">
    <source>
        <dbReference type="Proteomes" id="UP000199400"/>
    </source>
</evidence>
<feature type="domain" description="Response regulatory" evidence="8">
    <location>
        <begin position="10"/>
        <end position="123"/>
    </location>
</feature>
<dbReference type="AlphaFoldDB" id="A0A1I2HW79"/>
<dbReference type="GO" id="GO:0006355">
    <property type="term" value="P:regulation of DNA-templated transcription"/>
    <property type="evidence" value="ECO:0007669"/>
    <property type="project" value="InterPro"/>
</dbReference>
<dbReference type="InterPro" id="IPR036388">
    <property type="entry name" value="WH-like_DNA-bd_sf"/>
</dbReference>
<evidence type="ECO:0000256" key="7">
    <source>
        <dbReference type="PROSITE-ProRule" id="PRU01091"/>
    </source>
</evidence>
<accession>A0A1I2HW79</accession>
<dbReference type="InterPro" id="IPR011006">
    <property type="entry name" value="CheY-like_superfamily"/>
</dbReference>
<dbReference type="InterPro" id="IPR016032">
    <property type="entry name" value="Sig_transdc_resp-reg_C-effctor"/>
</dbReference>
<dbReference type="SUPFAM" id="SSF52172">
    <property type="entry name" value="CheY-like"/>
    <property type="match status" value="1"/>
</dbReference>
<dbReference type="GO" id="GO:0000156">
    <property type="term" value="F:phosphorelay response regulator activity"/>
    <property type="evidence" value="ECO:0007669"/>
    <property type="project" value="TreeGrafter"/>
</dbReference>
<dbReference type="PROSITE" id="PS51755">
    <property type="entry name" value="OMPR_PHOB"/>
    <property type="match status" value="1"/>
</dbReference>
<dbReference type="PANTHER" id="PTHR48111:SF1">
    <property type="entry name" value="TWO-COMPONENT RESPONSE REGULATOR ORR33"/>
    <property type="match status" value="1"/>
</dbReference>
<keyword evidence="5" id="KW-0804">Transcription</keyword>
<evidence type="ECO:0000256" key="2">
    <source>
        <dbReference type="ARBA" id="ARBA00023012"/>
    </source>
</evidence>
<dbReference type="STRING" id="54.SAMN02745121_08168"/>
<sequence length="232" mass="25126">MSTRERSAPAVLVVEDDPAIAAGIVRGLKGAGFDVELAHDGRRGAELALARPFDLVVLDLMLPELGGFEVLELWRGRLSTPVIVLSARTELDARLQAFAGGAVDYLPKPFWIEELLARVRARLRLPDAAAPARTFGWDGAVLDLDARTVTLAGEPLGLTAHEFNVLLYLVERPARAITRRQLAEAALPAGGDRSERTVDSHVARIRRKLGPAGARIATVWGIGYRFDAPEPT</sequence>
<reference evidence="11" key="1">
    <citation type="submission" date="2016-10" db="EMBL/GenBank/DDBJ databases">
        <authorList>
            <person name="Varghese N."/>
            <person name="Submissions S."/>
        </authorList>
    </citation>
    <scope>NUCLEOTIDE SEQUENCE [LARGE SCALE GENOMIC DNA]</scope>
    <source>
        <strain evidence="11">ATCC 25963</strain>
    </source>
</reference>
<evidence type="ECO:0000256" key="3">
    <source>
        <dbReference type="ARBA" id="ARBA00023015"/>
    </source>
</evidence>
<dbReference type="GO" id="GO:0005829">
    <property type="term" value="C:cytosol"/>
    <property type="evidence" value="ECO:0007669"/>
    <property type="project" value="TreeGrafter"/>
</dbReference>
<evidence type="ECO:0000256" key="1">
    <source>
        <dbReference type="ARBA" id="ARBA00022553"/>
    </source>
</evidence>
<dbReference type="InterPro" id="IPR001789">
    <property type="entry name" value="Sig_transdc_resp-reg_receiver"/>
</dbReference>
<feature type="domain" description="OmpR/PhoB-type" evidence="9">
    <location>
        <begin position="132"/>
        <end position="228"/>
    </location>
</feature>
<dbReference type="SMART" id="SM00862">
    <property type="entry name" value="Trans_reg_C"/>
    <property type="match status" value="1"/>
</dbReference>
<dbReference type="EMBL" id="FOMX01000047">
    <property type="protein sequence ID" value="SFF32631.1"/>
    <property type="molecule type" value="Genomic_DNA"/>
</dbReference>
<feature type="modified residue" description="4-aspartylphosphate" evidence="6">
    <location>
        <position position="59"/>
    </location>
</feature>
<evidence type="ECO:0000259" key="8">
    <source>
        <dbReference type="PROSITE" id="PS50110"/>
    </source>
</evidence>
<dbReference type="Pfam" id="PF00486">
    <property type="entry name" value="Trans_reg_C"/>
    <property type="match status" value="1"/>
</dbReference>
<dbReference type="InterPro" id="IPR001867">
    <property type="entry name" value="OmpR/PhoB-type_DNA-bd"/>
</dbReference>
<keyword evidence="3" id="KW-0805">Transcription regulation</keyword>
<dbReference type="GO" id="GO:0000976">
    <property type="term" value="F:transcription cis-regulatory region binding"/>
    <property type="evidence" value="ECO:0007669"/>
    <property type="project" value="TreeGrafter"/>
</dbReference>
<keyword evidence="11" id="KW-1185">Reference proteome</keyword>
<dbReference type="Pfam" id="PF00072">
    <property type="entry name" value="Response_reg"/>
    <property type="match status" value="1"/>
</dbReference>
<evidence type="ECO:0000256" key="6">
    <source>
        <dbReference type="PROSITE-ProRule" id="PRU00169"/>
    </source>
</evidence>
<dbReference type="PROSITE" id="PS50110">
    <property type="entry name" value="RESPONSE_REGULATORY"/>
    <property type="match status" value="1"/>
</dbReference>
<dbReference type="Gene3D" id="3.40.50.2300">
    <property type="match status" value="1"/>
</dbReference>
<keyword evidence="1 6" id="KW-0597">Phosphoprotein</keyword>
<dbReference type="OrthoDB" id="9793321at2"/>
<dbReference type="Proteomes" id="UP000199400">
    <property type="component" value="Unassembled WGS sequence"/>
</dbReference>
<dbReference type="GO" id="GO:0032993">
    <property type="term" value="C:protein-DNA complex"/>
    <property type="evidence" value="ECO:0007669"/>
    <property type="project" value="TreeGrafter"/>
</dbReference>
<dbReference type="RefSeq" id="WP_096328074.1">
    <property type="nucleotide sequence ID" value="NZ_FOMX01000047.1"/>
</dbReference>
<evidence type="ECO:0000313" key="10">
    <source>
        <dbReference type="EMBL" id="SFF32631.1"/>
    </source>
</evidence>
<dbReference type="Gene3D" id="1.10.10.10">
    <property type="entry name" value="Winged helix-like DNA-binding domain superfamily/Winged helix DNA-binding domain"/>
    <property type="match status" value="1"/>
</dbReference>
<dbReference type="InterPro" id="IPR039420">
    <property type="entry name" value="WalR-like"/>
</dbReference>
<keyword evidence="4 7" id="KW-0238">DNA-binding</keyword>
<proteinExistence type="predicted"/>
<dbReference type="PANTHER" id="PTHR48111">
    <property type="entry name" value="REGULATOR OF RPOS"/>
    <property type="match status" value="1"/>
</dbReference>
<dbReference type="SMART" id="SM00448">
    <property type="entry name" value="REC"/>
    <property type="match status" value="1"/>
</dbReference>
<evidence type="ECO:0000256" key="5">
    <source>
        <dbReference type="ARBA" id="ARBA00023163"/>
    </source>
</evidence>
<dbReference type="SUPFAM" id="SSF46894">
    <property type="entry name" value="C-terminal effector domain of the bipartite response regulators"/>
    <property type="match status" value="1"/>
</dbReference>